<feature type="region of interest" description="Disordered" evidence="13">
    <location>
        <begin position="38"/>
        <end position="101"/>
    </location>
</feature>
<gene>
    <name evidence="17" type="ORF">CJD38_03985</name>
</gene>
<dbReference type="PROSITE" id="PS52016">
    <property type="entry name" value="TONB_DEPENDENT_REC_3"/>
    <property type="match status" value="1"/>
</dbReference>
<feature type="domain" description="TonB-dependent receptor plug" evidence="16">
    <location>
        <begin position="146"/>
        <end position="254"/>
    </location>
</feature>
<keyword evidence="9 11" id="KW-0472">Membrane</keyword>
<evidence type="ECO:0000256" key="8">
    <source>
        <dbReference type="ARBA" id="ARBA00023077"/>
    </source>
</evidence>
<evidence type="ECO:0000313" key="18">
    <source>
        <dbReference type="Proteomes" id="UP000244248"/>
    </source>
</evidence>
<feature type="signal peptide" evidence="14">
    <location>
        <begin position="1"/>
        <end position="34"/>
    </location>
</feature>
<evidence type="ECO:0000256" key="14">
    <source>
        <dbReference type="SAM" id="SignalP"/>
    </source>
</evidence>
<dbReference type="InterPro" id="IPR039426">
    <property type="entry name" value="TonB-dep_rcpt-like"/>
</dbReference>
<keyword evidence="6" id="KW-0408">Iron</keyword>
<dbReference type="RefSeq" id="WP_107939042.1">
    <property type="nucleotide sequence ID" value="NZ_QANS01000002.1"/>
</dbReference>
<evidence type="ECO:0000256" key="4">
    <source>
        <dbReference type="ARBA" id="ARBA00022496"/>
    </source>
</evidence>
<name>A0A2T5MH18_9GAMM</name>
<evidence type="ECO:0000256" key="11">
    <source>
        <dbReference type="PROSITE-ProRule" id="PRU01360"/>
    </source>
</evidence>
<evidence type="ECO:0000256" key="12">
    <source>
        <dbReference type="RuleBase" id="RU003357"/>
    </source>
</evidence>
<feature type="compositionally biased region" description="Polar residues" evidence="13">
    <location>
        <begin position="38"/>
        <end position="56"/>
    </location>
</feature>
<reference evidence="17 18" key="1">
    <citation type="submission" date="2018-04" db="EMBL/GenBank/DDBJ databases">
        <title>Novel species isolated from glacier.</title>
        <authorList>
            <person name="Liu Q."/>
            <person name="Xin Y.-H."/>
        </authorList>
    </citation>
    <scope>NUCLEOTIDE SEQUENCE [LARGE SCALE GENOMIC DNA]</scope>
    <source>
        <strain evidence="17 18">GT1R17</strain>
    </source>
</reference>
<dbReference type="OrthoDB" id="127311at2"/>
<keyword evidence="7" id="KW-0406">Ion transport</keyword>
<evidence type="ECO:0000313" key="17">
    <source>
        <dbReference type="EMBL" id="PTU31853.1"/>
    </source>
</evidence>
<keyword evidence="3 11" id="KW-1134">Transmembrane beta strand</keyword>
<evidence type="ECO:0008006" key="19">
    <source>
        <dbReference type="Google" id="ProtNLM"/>
    </source>
</evidence>
<dbReference type="Pfam" id="PF07715">
    <property type="entry name" value="Plug"/>
    <property type="match status" value="1"/>
</dbReference>
<dbReference type="InterPro" id="IPR000531">
    <property type="entry name" value="Beta-barrel_TonB"/>
</dbReference>
<comment type="subcellular location">
    <subcellularLocation>
        <location evidence="1 11">Cell outer membrane</location>
        <topology evidence="1 11">Multi-pass membrane protein</topology>
    </subcellularLocation>
</comment>
<dbReference type="EMBL" id="QANS01000002">
    <property type="protein sequence ID" value="PTU31853.1"/>
    <property type="molecule type" value="Genomic_DNA"/>
</dbReference>
<dbReference type="InterPro" id="IPR036942">
    <property type="entry name" value="Beta-barrel_TonB_sf"/>
</dbReference>
<dbReference type="GO" id="GO:0006826">
    <property type="term" value="P:iron ion transport"/>
    <property type="evidence" value="ECO:0007669"/>
    <property type="project" value="UniProtKB-KW"/>
</dbReference>
<dbReference type="Gene3D" id="2.40.170.20">
    <property type="entry name" value="TonB-dependent receptor, beta-barrel domain"/>
    <property type="match status" value="1"/>
</dbReference>
<dbReference type="AlphaFoldDB" id="A0A2T5MH18"/>
<protein>
    <recommendedName>
        <fullName evidence="19">TonB-dependent receptor</fullName>
    </recommendedName>
</protein>
<keyword evidence="4" id="KW-0410">Iron transport</keyword>
<dbReference type="GO" id="GO:0009279">
    <property type="term" value="C:cell outer membrane"/>
    <property type="evidence" value="ECO:0007669"/>
    <property type="project" value="UniProtKB-SubCell"/>
</dbReference>
<feature type="domain" description="TonB-dependent receptor-like beta-barrel" evidence="15">
    <location>
        <begin position="315"/>
        <end position="785"/>
    </location>
</feature>
<dbReference type="Proteomes" id="UP000244248">
    <property type="component" value="Unassembled WGS sequence"/>
</dbReference>
<dbReference type="PANTHER" id="PTHR32552">
    <property type="entry name" value="FERRICHROME IRON RECEPTOR-RELATED"/>
    <property type="match status" value="1"/>
</dbReference>
<keyword evidence="14" id="KW-0732">Signal</keyword>
<evidence type="ECO:0000256" key="5">
    <source>
        <dbReference type="ARBA" id="ARBA00022692"/>
    </source>
</evidence>
<dbReference type="Pfam" id="PF00593">
    <property type="entry name" value="TonB_dep_Rec_b-barrel"/>
    <property type="match status" value="1"/>
</dbReference>
<evidence type="ECO:0000259" key="16">
    <source>
        <dbReference type="Pfam" id="PF07715"/>
    </source>
</evidence>
<organism evidence="17 18">
    <name type="scientific">Stenotrophobium rhamnosiphilum</name>
    <dbReference type="NCBI Taxonomy" id="2029166"/>
    <lineage>
        <taxon>Bacteria</taxon>
        <taxon>Pseudomonadati</taxon>
        <taxon>Pseudomonadota</taxon>
        <taxon>Gammaproteobacteria</taxon>
        <taxon>Nevskiales</taxon>
        <taxon>Nevskiaceae</taxon>
        <taxon>Stenotrophobium</taxon>
    </lineage>
</organism>
<evidence type="ECO:0000256" key="3">
    <source>
        <dbReference type="ARBA" id="ARBA00022452"/>
    </source>
</evidence>
<comment type="caution">
    <text evidence="17">The sequence shown here is derived from an EMBL/GenBank/DDBJ whole genome shotgun (WGS) entry which is preliminary data.</text>
</comment>
<evidence type="ECO:0000256" key="1">
    <source>
        <dbReference type="ARBA" id="ARBA00004571"/>
    </source>
</evidence>
<feature type="compositionally biased region" description="Polar residues" evidence="13">
    <location>
        <begin position="72"/>
        <end position="88"/>
    </location>
</feature>
<keyword evidence="10 11" id="KW-0998">Cell outer membrane</keyword>
<dbReference type="SUPFAM" id="SSF56935">
    <property type="entry name" value="Porins"/>
    <property type="match status" value="1"/>
</dbReference>
<comment type="similarity">
    <text evidence="11 12">Belongs to the TonB-dependent receptor family.</text>
</comment>
<keyword evidence="18" id="KW-1185">Reference proteome</keyword>
<accession>A0A2T5MH18</accession>
<proteinExistence type="inferred from homology"/>
<evidence type="ECO:0000256" key="10">
    <source>
        <dbReference type="ARBA" id="ARBA00023237"/>
    </source>
</evidence>
<keyword evidence="5 11" id="KW-0812">Transmembrane</keyword>
<keyword evidence="8 12" id="KW-0798">TonB box</keyword>
<sequence>MEGCTSIFKYVRTTPLRVTLSMVSTLAITFACHAADATQDSGSSAQPTETSQQSGAEVSDSLDELLGDTGSAPAQPSQESSEPAQTPTAEAANGNDALVPAPDAATLSTIPVNVPDANSVADQPKKQYTAQIEEIIVTATKREESLREIPQSITAFSGDALEKSAIQSADQIVRMSPGVNLMDGGQQAAHITIRGISSGQDANQTTGTIYGNVSLTDPYLQLVTLDPNPFDLKSVEILKGPQGTLFGAGGFGGAIRYVPAPPVFGVWETKYFAEYTSVNESDKGAPIFGAALNVPIGTDDTVAMRLVGIQRRDPGYYDDTSRNLKDINKLEQTGLRGALAWKPNDAWDIKLLYIYQTMSADDYGFADNTEGRLSRGTTPIASPTDNKFQLGNFSVNYAFDWATVTSDTAVIKKSVIFEKDQTRVLDPGNLLTMLGITGLQIDTVNETKTATQEFRLTSPTDSDSPWKWATGVFGSTEDYHAVIVVPATGPLLPISLPPLTDAILTPDGRIILGTLNVDAKVQELALFGELTRQLGDNWSLSLGARAYRTSSGGTVNNVGIAFTGVDPTNGTVVEKGVSPKVSLTWKSTEDIMSYATVSRGYRVGGVQPGIVTIVAAGDAPKFFKSDSLMNYEVGLRTTWLENTLHADLAAYYLDWSNPQTRVFSSKDGLSNYFTNVGKVAGKGIEGSIEWLPPIEGVALTFGASYNKTVTSVPFKLSDSETVPTGTPFPQSPTWQTATTLAYAPDVGDWKPSIALTHTYLSKAINDLSTKLSIFGYQQFDLNLSLINPTLAWLPSISVIGTNILDERGITYRNGSAAGSATANFVDTVYTRPRAITVRISGKF</sequence>
<keyword evidence="2 11" id="KW-0813">Transport</keyword>
<dbReference type="PANTHER" id="PTHR32552:SF81">
    <property type="entry name" value="TONB-DEPENDENT OUTER MEMBRANE RECEPTOR"/>
    <property type="match status" value="1"/>
</dbReference>
<dbReference type="InterPro" id="IPR012910">
    <property type="entry name" value="Plug_dom"/>
</dbReference>
<evidence type="ECO:0000256" key="9">
    <source>
        <dbReference type="ARBA" id="ARBA00023136"/>
    </source>
</evidence>
<feature type="chain" id="PRO_5015632316" description="TonB-dependent receptor" evidence="14">
    <location>
        <begin position="35"/>
        <end position="843"/>
    </location>
</feature>
<evidence type="ECO:0000256" key="13">
    <source>
        <dbReference type="SAM" id="MobiDB-lite"/>
    </source>
</evidence>
<evidence type="ECO:0000259" key="15">
    <source>
        <dbReference type="Pfam" id="PF00593"/>
    </source>
</evidence>
<evidence type="ECO:0000256" key="6">
    <source>
        <dbReference type="ARBA" id="ARBA00023004"/>
    </source>
</evidence>
<evidence type="ECO:0000256" key="2">
    <source>
        <dbReference type="ARBA" id="ARBA00022448"/>
    </source>
</evidence>
<evidence type="ECO:0000256" key="7">
    <source>
        <dbReference type="ARBA" id="ARBA00023065"/>
    </source>
</evidence>